<protein>
    <submittedName>
        <fullName evidence="2">Gibberellin 2-beta-dioxygenase 6</fullName>
        <ecNumber evidence="2">1.14.11.15</ecNumber>
    </submittedName>
</protein>
<reference evidence="2 3" key="1">
    <citation type="journal article" date="2017" name="Nature">
        <title>The Apostasia genome and the evolution of orchids.</title>
        <authorList>
            <person name="Zhang G.Q."/>
            <person name="Liu K.W."/>
            <person name="Li Z."/>
            <person name="Lohaus R."/>
            <person name="Hsiao Y.Y."/>
            <person name="Niu S.C."/>
            <person name="Wang J.Y."/>
            <person name="Lin Y.C."/>
            <person name="Xu Q."/>
            <person name="Chen L.J."/>
            <person name="Yoshida K."/>
            <person name="Fujiwara S."/>
            <person name="Wang Z.W."/>
            <person name="Zhang Y.Q."/>
            <person name="Mitsuda N."/>
            <person name="Wang M."/>
            <person name="Liu G.H."/>
            <person name="Pecoraro L."/>
            <person name="Huang H.X."/>
            <person name="Xiao X.J."/>
            <person name="Lin M."/>
            <person name="Wu X.Y."/>
            <person name="Wu W.L."/>
            <person name="Chen Y.Y."/>
            <person name="Chang S.B."/>
            <person name="Sakamoto S."/>
            <person name="Ohme-Takagi M."/>
            <person name="Yagi M."/>
            <person name="Zeng S.J."/>
            <person name="Shen C.Y."/>
            <person name="Yeh C.M."/>
            <person name="Luo Y.B."/>
            <person name="Tsai W.C."/>
            <person name="Van de Peer Y."/>
            <person name="Liu Z.J."/>
        </authorList>
    </citation>
    <scope>NUCLEOTIDE SEQUENCE [LARGE SCALE GENOMIC DNA]</scope>
    <source>
        <strain evidence="3">cv. Shenzhen</strain>
        <tissue evidence="2">Stem</tissue>
    </source>
</reference>
<organism evidence="2 3">
    <name type="scientific">Apostasia shenzhenica</name>
    <dbReference type="NCBI Taxonomy" id="1088818"/>
    <lineage>
        <taxon>Eukaryota</taxon>
        <taxon>Viridiplantae</taxon>
        <taxon>Streptophyta</taxon>
        <taxon>Embryophyta</taxon>
        <taxon>Tracheophyta</taxon>
        <taxon>Spermatophyta</taxon>
        <taxon>Magnoliopsida</taxon>
        <taxon>Liliopsida</taxon>
        <taxon>Asparagales</taxon>
        <taxon>Orchidaceae</taxon>
        <taxon>Apostasioideae</taxon>
        <taxon>Apostasia</taxon>
    </lineage>
</organism>
<gene>
    <name evidence="2" type="primary">GA2OX6</name>
    <name evidence="2" type="ORF">AXF42_Ash003755</name>
</gene>
<dbReference type="EMBL" id="KZ451980">
    <property type="protein sequence ID" value="PKA55118.1"/>
    <property type="molecule type" value="Genomic_DNA"/>
</dbReference>
<dbReference type="EC" id="1.14.11.15" evidence="2"/>
<dbReference type="InterPro" id="IPR050231">
    <property type="entry name" value="Iron_ascorbate_oxido_reductase"/>
</dbReference>
<dbReference type="SUPFAM" id="SSF51197">
    <property type="entry name" value="Clavaminate synthase-like"/>
    <property type="match status" value="1"/>
</dbReference>
<keyword evidence="2" id="KW-0560">Oxidoreductase</keyword>
<evidence type="ECO:0000313" key="2">
    <source>
        <dbReference type="EMBL" id="PKA55118.1"/>
    </source>
</evidence>
<dbReference type="AlphaFoldDB" id="A0A2I0AHV4"/>
<keyword evidence="3" id="KW-1185">Reference proteome</keyword>
<evidence type="ECO:0000313" key="3">
    <source>
        <dbReference type="Proteomes" id="UP000236161"/>
    </source>
</evidence>
<dbReference type="Pfam" id="PF03171">
    <property type="entry name" value="2OG-FeII_Oxy"/>
    <property type="match status" value="1"/>
</dbReference>
<keyword evidence="2" id="KW-0223">Dioxygenase</keyword>
<dbReference type="OrthoDB" id="288590at2759"/>
<sequence length="235" mass="27018">MVNKDWAACKAKVADALKTYGAFEVAYDRVRPKLVDTLFEQVMPNFSVEKLENPKNLPDKRSTTYDGFWIQRSTNMPLKCVRMIDPISLQSIQEHTESIWPQGNDLFSFLSIVCQHKVEGLEAETWDGEWIRVPHNPMTFAVMLGEVFTAWSNGILRAPKHRVRINGTEKRYSVVFNSLPSYAADMVQTPNLLINDEHPLLFKPFKYSEYMKFCHSEEGGKYDDPLKAFCGIQSN</sequence>
<dbReference type="InterPro" id="IPR027443">
    <property type="entry name" value="IPNS-like_sf"/>
</dbReference>
<dbReference type="PANTHER" id="PTHR47990">
    <property type="entry name" value="2-OXOGLUTARATE (2OG) AND FE(II)-DEPENDENT OXYGENASE SUPERFAMILY PROTEIN-RELATED"/>
    <property type="match status" value="1"/>
</dbReference>
<evidence type="ECO:0000259" key="1">
    <source>
        <dbReference type="Pfam" id="PF03171"/>
    </source>
</evidence>
<dbReference type="InterPro" id="IPR044861">
    <property type="entry name" value="IPNS-like_FE2OG_OXY"/>
</dbReference>
<dbReference type="STRING" id="1088818.A0A2I0AHV4"/>
<dbReference type="GO" id="GO:0016707">
    <property type="term" value="F:gibberellin 3-beta-dioxygenase activity"/>
    <property type="evidence" value="ECO:0007669"/>
    <property type="project" value="UniProtKB-EC"/>
</dbReference>
<proteinExistence type="predicted"/>
<accession>A0A2I0AHV4</accession>
<dbReference type="Proteomes" id="UP000236161">
    <property type="component" value="Unassembled WGS sequence"/>
</dbReference>
<feature type="domain" description="Isopenicillin N synthase-like Fe(2+) 2OG dioxygenase" evidence="1">
    <location>
        <begin position="106"/>
        <end position="176"/>
    </location>
</feature>
<name>A0A2I0AHV4_9ASPA</name>
<dbReference type="Gene3D" id="2.60.120.330">
    <property type="entry name" value="B-lactam Antibiotic, Isopenicillin N Synthase, Chain"/>
    <property type="match status" value="1"/>
</dbReference>